<evidence type="ECO:0000256" key="3">
    <source>
        <dbReference type="ARBA" id="ARBA00023163"/>
    </source>
</evidence>
<dbReference type="RefSeq" id="WP_101250151.1">
    <property type="nucleotide sequence ID" value="NZ_PIUM01000006.1"/>
</dbReference>
<feature type="domain" description="HTH tetR-type" evidence="6">
    <location>
        <begin position="23"/>
        <end position="83"/>
    </location>
</feature>
<evidence type="ECO:0000313" key="7">
    <source>
        <dbReference type="EMBL" id="PKU25224.1"/>
    </source>
</evidence>
<dbReference type="InterPro" id="IPR011075">
    <property type="entry name" value="TetR_C"/>
</dbReference>
<dbReference type="InterPro" id="IPR023772">
    <property type="entry name" value="DNA-bd_HTH_TetR-type_CS"/>
</dbReference>
<dbReference type="AlphaFoldDB" id="A0A2N3PXT8"/>
<sequence length="210" mass="22946">MQTPKLFAVTDPNAHQGPGRPREFDIDEAVRDAIEVFRQRGYHGTSVQDLTEGTGLARGSLYKAFHDKRSLFLAALDHYTAGSLQRIGDTLSQPGSARAAIRDTLMGYARRAAEGKGRQGCLLTASAMELMPEDVEVSALISRMFRRMQDLFAAAVIRGQAAGEIPREYDERAIARALLCTVQGLRVLGKTGPSEQETAEVVDQALKILD</sequence>
<dbReference type="EMBL" id="PIUM01000006">
    <property type="protein sequence ID" value="PKU25224.1"/>
    <property type="molecule type" value="Genomic_DNA"/>
</dbReference>
<organism evidence="7 8">
    <name type="scientific">Telmatospirillum siberiense</name>
    <dbReference type="NCBI Taxonomy" id="382514"/>
    <lineage>
        <taxon>Bacteria</taxon>
        <taxon>Pseudomonadati</taxon>
        <taxon>Pseudomonadota</taxon>
        <taxon>Alphaproteobacteria</taxon>
        <taxon>Rhodospirillales</taxon>
        <taxon>Rhodospirillaceae</taxon>
        <taxon>Telmatospirillum</taxon>
    </lineage>
</organism>
<keyword evidence="2 4" id="KW-0238">DNA-binding</keyword>
<dbReference type="PROSITE" id="PS50977">
    <property type="entry name" value="HTH_TETR_2"/>
    <property type="match status" value="1"/>
</dbReference>
<reference evidence="8" key="1">
    <citation type="submission" date="2017-12" db="EMBL/GenBank/DDBJ databases">
        <title>Draft genome sequence of Telmatospirillum siberiense 26-4b1T, an acidotolerant peatland alphaproteobacterium potentially involved in sulfur cycling.</title>
        <authorList>
            <person name="Hausmann B."/>
            <person name="Pjevac P."/>
            <person name="Schreck K."/>
            <person name="Herbold C.W."/>
            <person name="Daims H."/>
            <person name="Wagner M."/>
            <person name="Pester M."/>
            <person name="Loy A."/>
        </authorList>
    </citation>
    <scope>NUCLEOTIDE SEQUENCE [LARGE SCALE GENOMIC DNA]</scope>
    <source>
        <strain evidence="8">26-4b1</strain>
    </source>
</reference>
<feature type="DNA-binding region" description="H-T-H motif" evidence="4">
    <location>
        <begin position="46"/>
        <end position="65"/>
    </location>
</feature>
<evidence type="ECO:0000256" key="2">
    <source>
        <dbReference type="ARBA" id="ARBA00023125"/>
    </source>
</evidence>
<dbReference type="Proteomes" id="UP000233293">
    <property type="component" value="Unassembled WGS sequence"/>
</dbReference>
<evidence type="ECO:0000259" key="6">
    <source>
        <dbReference type="PROSITE" id="PS50977"/>
    </source>
</evidence>
<accession>A0A2N3PXT8</accession>
<dbReference type="Pfam" id="PF16925">
    <property type="entry name" value="TetR_C_13"/>
    <property type="match status" value="1"/>
</dbReference>
<dbReference type="Gene3D" id="1.10.10.60">
    <property type="entry name" value="Homeodomain-like"/>
    <property type="match status" value="1"/>
</dbReference>
<dbReference type="Gene3D" id="1.10.357.10">
    <property type="entry name" value="Tetracycline Repressor, domain 2"/>
    <property type="match status" value="1"/>
</dbReference>
<protein>
    <submittedName>
        <fullName evidence="7">TetR family transcriptional regulator</fullName>
    </submittedName>
</protein>
<dbReference type="OrthoDB" id="9795242at2"/>
<dbReference type="InterPro" id="IPR009057">
    <property type="entry name" value="Homeodomain-like_sf"/>
</dbReference>
<dbReference type="Pfam" id="PF00440">
    <property type="entry name" value="TetR_N"/>
    <property type="match status" value="1"/>
</dbReference>
<dbReference type="SUPFAM" id="SSF48498">
    <property type="entry name" value="Tetracyclin repressor-like, C-terminal domain"/>
    <property type="match status" value="1"/>
</dbReference>
<gene>
    <name evidence="7" type="ORF">CWS72_08220</name>
</gene>
<keyword evidence="8" id="KW-1185">Reference proteome</keyword>
<feature type="region of interest" description="Disordered" evidence="5">
    <location>
        <begin position="1"/>
        <end position="21"/>
    </location>
</feature>
<keyword evidence="1" id="KW-0805">Transcription regulation</keyword>
<evidence type="ECO:0000256" key="5">
    <source>
        <dbReference type="SAM" id="MobiDB-lite"/>
    </source>
</evidence>
<dbReference type="PANTHER" id="PTHR47506">
    <property type="entry name" value="TRANSCRIPTIONAL REGULATORY PROTEIN"/>
    <property type="match status" value="1"/>
</dbReference>
<name>A0A2N3PXT8_9PROT</name>
<dbReference type="GO" id="GO:0003677">
    <property type="term" value="F:DNA binding"/>
    <property type="evidence" value="ECO:0007669"/>
    <property type="project" value="UniProtKB-UniRule"/>
</dbReference>
<dbReference type="PROSITE" id="PS01081">
    <property type="entry name" value="HTH_TETR_1"/>
    <property type="match status" value="1"/>
</dbReference>
<dbReference type="InterPro" id="IPR001647">
    <property type="entry name" value="HTH_TetR"/>
</dbReference>
<evidence type="ECO:0000256" key="4">
    <source>
        <dbReference type="PROSITE-ProRule" id="PRU00335"/>
    </source>
</evidence>
<dbReference type="PANTHER" id="PTHR47506:SF10">
    <property type="entry name" value="TRANSCRIPTIONAL REGULATORY PROTEIN"/>
    <property type="match status" value="1"/>
</dbReference>
<proteinExistence type="predicted"/>
<keyword evidence="3" id="KW-0804">Transcription</keyword>
<evidence type="ECO:0000256" key="1">
    <source>
        <dbReference type="ARBA" id="ARBA00023015"/>
    </source>
</evidence>
<dbReference type="InterPro" id="IPR036271">
    <property type="entry name" value="Tet_transcr_reg_TetR-rel_C_sf"/>
</dbReference>
<dbReference type="SUPFAM" id="SSF46689">
    <property type="entry name" value="Homeodomain-like"/>
    <property type="match status" value="1"/>
</dbReference>
<evidence type="ECO:0000313" key="8">
    <source>
        <dbReference type="Proteomes" id="UP000233293"/>
    </source>
</evidence>
<comment type="caution">
    <text evidence="7">The sequence shown here is derived from an EMBL/GenBank/DDBJ whole genome shotgun (WGS) entry which is preliminary data.</text>
</comment>